<dbReference type="InterPro" id="IPR006311">
    <property type="entry name" value="TAT_signal"/>
</dbReference>
<keyword evidence="3" id="KW-0378">Hydrolase</keyword>
<gene>
    <name evidence="7" type="ORF">J2W31_004997</name>
</gene>
<dbReference type="PANTHER" id="PTHR21661:SF35">
    <property type="entry name" value="EPOXIDE HYDROLASE"/>
    <property type="match status" value="1"/>
</dbReference>
<organism evidence="7 8">
    <name type="scientific">Variovorax boronicumulans</name>
    <dbReference type="NCBI Taxonomy" id="436515"/>
    <lineage>
        <taxon>Bacteria</taxon>
        <taxon>Pseudomonadati</taxon>
        <taxon>Pseudomonadota</taxon>
        <taxon>Betaproteobacteria</taxon>
        <taxon>Burkholderiales</taxon>
        <taxon>Comamonadaceae</taxon>
        <taxon>Variovorax</taxon>
    </lineage>
</organism>
<feature type="active site" description="Proton donor" evidence="4">
    <location>
        <position position="372"/>
    </location>
</feature>
<comment type="similarity">
    <text evidence="1">Belongs to the peptidase S33 family.</text>
</comment>
<dbReference type="RefSeq" id="WP_307686391.1">
    <property type="nucleotide sequence ID" value="NZ_JAUSRD010000014.1"/>
</dbReference>
<evidence type="ECO:0000256" key="4">
    <source>
        <dbReference type="PIRSR" id="PIRSR001112-1"/>
    </source>
</evidence>
<dbReference type="InterPro" id="IPR029058">
    <property type="entry name" value="AB_hydrolase_fold"/>
</dbReference>
<proteinExistence type="inferred from homology"/>
<reference evidence="7" key="1">
    <citation type="submission" date="2023-07" db="EMBL/GenBank/DDBJ databases">
        <title>Sorghum-associated microbial communities from plants grown in Nebraska, USA.</title>
        <authorList>
            <person name="Schachtman D."/>
        </authorList>
    </citation>
    <scope>NUCLEOTIDE SEQUENCE</scope>
    <source>
        <strain evidence="7">DS3754</strain>
    </source>
</reference>
<dbReference type="Pfam" id="PF06441">
    <property type="entry name" value="EHN"/>
    <property type="match status" value="1"/>
</dbReference>
<keyword evidence="5" id="KW-0732">Signal</keyword>
<dbReference type="AlphaFoldDB" id="A0AAW8CZX6"/>
<dbReference type="SUPFAM" id="SSF53474">
    <property type="entry name" value="alpha/beta-Hydrolases"/>
    <property type="match status" value="1"/>
</dbReference>
<evidence type="ECO:0000313" key="7">
    <source>
        <dbReference type="EMBL" id="MDP9895870.1"/>
    </source>
</evidence>
<name>A0AAW8CZX6_9BURK</name>
<dbReference type="InterPro" id="IPR010497">
    <property type="entry name" value="Epoxide_hydro_N"/>
</dbReference>
<dbReference type="Proteomes" id="UP001242045">
    <property type="component" value="Unassembled WGS sequence"/>
</dbReference>
<evidence type="ECO:0000256" key="3">
    <source>
        <dbReference type="ARBA" id="ARBA00022801"/>
    </source>
</evidence>
<evidence type="ECO:0000256" key="5">
    <source>
        <dbReference type="SAM" id="SignalP"/>
    </source>
</evidence>
<feature type="active site" description="Nucleophile" evidence="4">
    <location>
        <position position="236"/>
    </location>
</feature>
<dbReference type="PANTHER" id="PTHR21661">
    <property type="entry name" value="EPOXIDE HYDROLASE 1-RELATED"/>
    <property type="match status" value="1"/>
</dbReference>
<dbReference type="InterPro" id="IPR016292">
    <property type="entry name" value="Epoxide_hydrolase"/>
</dbReference>
<feature type="chain" id="PRO_5044026735" evidence="5">
    <location>
        <begin position="38"/>
        <end position="446"/>
    </location>
</feature>
<dbReference type="InterPro" id="IPR000639">
    <property type="entry name" value="Epox_hydrolase-like"/>
</dbReference>
<accession>A0AAW8CZX6</accession>
<dbReference type="GO" id="GO:0097176">
    <property type="term" value="P:epoxide metabolic process"/>
    <property type="evidence" value="ECO:0007669"/>
    <property type="project" value="TreeGrafter"/>
</dbReference>
<dbReference type="PROSITE" id="PS51318">
    <property type="entry name" value="TAT"/>
    <property type="match status" value="1"/>
</dbReference>
<protein>
    <submittedName>
        <fullName evidence="7">Pimeloyl-ACP methyl ester carboxylesterase</fullName>
    </submittedName>
</protein>
<evidence type="ECO:0000256" key="1">
    <source>
        <dbReference type="ARBA" id="ARBA00010088"/>
    </source>
</evidence>
<sequence length="446" mass="49078">MSSVSSVPPAPTRRHFFATTAVAGAAGFGLLSNPAFAQGPGASSVDVPATTKPRAPTGDTSIRHFRIHVPEAVLVDLRRRIQATRWPDRETVNDQTQGVRLEKLQPLVRYWGTGYDWRKVEKRLNALPQFITEIDGLDIQFVHVRSRHANAMPLVITHGWPGSVMELLKVIGPLTDPTAHGGRAEDAFHLVLPSMPGYGFSGKPQSTGWGADRIATAWDVLMKRLGYTRYVSQGGDWGSVVADKMARQAPQGLLGIHVNMPATVPPDVAKALNNGDPAPAGLSEKEKAAFESLKYLYTKGGGYAAMMVTRPQTLGYALEDSPTGLAAFFYDKFNEWTYSGGDADKAFTRDEMLDDITLYWVTKTATSGAQLYWENNANNFNAVDISIPAAVTVFPGEIYRAPKSWTERAYRNLIYFNEVDKGGHFAAWEQPELFAVEIRAAFRSLR</sequence>
<dbReference type="PIRSF" id="PIRSF001112">
    <property type="entry name" value="Epoxide_hydrolase"/>
    <property type="match status" value="1"/>
</dbReference>
<keyword evidence="2" id="KW-0058">Aromatic hydrocarbons catabolism</keyword>
<dbReference type="EMBL" id="JAUSRD010000014">
    <property type="protein sequence ID" value="MDP9895870.1"/>
    <property type="molecule type" value="Genomic_DNA"/>
</dbReference>
<dbReference type="Gene3D" id="3.40.50.1820">
    <property type="entry name" value="alpha/beta hydrolase"/>
    <property type="match status" value="1"/>
</dbReference>
<feature type="signal peptide" evidence="5">
    <location>
        <begin position="1"/>
        <end position="37"/>
    </location>
</feature>
<dbReference type="PRINTS" id="PR00412">
    <property type="entry name" value="EPOXHYDRLASE"/>
</dbReference>
<evidence type="ECO:0000259" key="6">
    <source>
        <dbReference type="Pfam" id="PF06441"/>
    </source>
</evidence>
<feature type="active site" description="Proton acceptor" evidence="4">
    <location>
        <position position="424"/>
    </location>
</feature>
<feature type="domain" description="Epoxide hydrolase N-terminal" evidence="6">
    <location>
        <begin position="62"/>
        <end position="166"/>
    </location>
</feature>
<evidence type="ECO:0000313" key="8">
    <source>
        <dbReference type="Proteomes" id="UP001242045"/>
    </source>
</evidence>
<dbReference type="GO" id="GO:0004301">
    <property type="term" value="F:epoxide hydrolase activity"/>
    <property type="evidence" value="ECO:0007669"/>
    <property type="project" value="TreeGrafter"/>
</dbReference>
<evidence type="ECO:0000256" key="2">
    <source>
        <dbReference type="ARBA" id="ARBA00022797"/>
    </source>
</evidence>
<comment type="caution">
    <text evidence="7">The sequence shown here is derived from an EMBL/GenBank/DDBJ whole genome shotgun (WGS) entry which is preliminary data.</text>
</comment>